<dbReference type="OrthoDB" id="9796196at2"/>
<dbReference type="PANTHER" id="PTHR42894:SF1">
    <property type="entry name" value="N-(5'-PHOSPHORIBOSYL)ANTHRANILATE ISOMERASE"/>
    <property type="match status" value="1"/>
</dbReference>
<evidence type="ECO:0000256" key="6">
    <source>
        <dbReference type="ARBA" id="ARBA00022822"/>
    </source>
</evidence>
<feature type="domain" description="N-(5'phosphoribosyl) anthranilate isomerase (PRAI)" evidence="10">
    <location>
        <begin position="5"/>
        <end position="205"/>
    </location>
</feature>
<evidence type="ECO:0000256" key="7">
    <source>
        <dbReference type="ARBA" id="ARBA00023141"/>
    </source>
</evidence>
<evidence type="ECO:0000256" key="1">
    <source>
        <dbReference type="ARBA" id="ARBA00001164"/>
    </source>
</evidence>
<name>A0A495D2N4_9PROT</name>
<protein>
    <recommendedName>
        <fullName evidence="4 9">N-(5'-phosphoribosyl)anthranilate isomerase</fullName>
        <shortName evidence="9">PRAI</shortName>
        <ecNumber evidence="3 9">5.3.1.24</ecNumber>
    </recommendedName>
</protein>
<proteinExistence type="inferred from homology"/>
<dbReference type="AlphaFoldDB" id="A0A495D2N4"/>
<organism evidence="11 12">
    <name type="scientific">Maricaulis maris</name>
    <dbReference type="NCBI Taxonomy" id="74318"/>
    <lineage>
        <taxon>Bacteria</taxon>
        <taxon>Pseudomonadati</taxon>
        <taxon>Pseudomonadota</taxon>
        <taxon>Alphaproteobacteria</taxon>
        <taxon>Maricaulales</taxon>
        <taxon>Maricaulaceae</taxon>
        <taxon>Maricaulis</taxon>
    </lineage>
</organism>
<dbReference type="RefSeq" id="WP_121211595.1">
    <property type="nucleotide sequence ID" value="NZ_RBIM01000005.1"/>
</dbReference>
<dbReference type="UniPathway" id="UPA00035">
    <property type="reaction ID" value="UER00042"/>
</dbReference>
<dbReference type="EMBL" id="RBIM01000005">
    <property type="protein sequence ID" value="RKQ96026.1"/>
    <property type="molecule type" value="Genomic_DNA"/>
</dbReference>
<dbReference type="CDD" id="cd00405">
    <property type="entry name" value="PRAI"/>
    <property type="match status" value="1"/>
</dbReference>
<dbReference type="InterPro" id="IPR044643">
    <property type="entry name" value="TrpF_fam"/>
</dbReference>
<dbReference type="NCBIfam" id="NF002295">
    <property type="entry name" value="PRK01222.1-1"/>
    <property type="match status" value="1"/>
</dbReference>
<comment type="caution">
    <text evidence="11">The sequence shown here is derived from an EMBL/GenBank/DDBJ whole genome shotgun (WGS) entry which is preliminary data.</text>
</comment>
<comment type="catalytic activity">
    <reaction evidence="1 9">
        <text>N-(5-phospho-beta-D-ribosyl)anthranilate = 1-(2-carboxyphenylamino)-1-deoxy-D-ribulose 5-phosphate</text>
        <dbReference type="Rhea" id="RHEA:21540"/>
        <dbReference type="ChEBI" id="CHEBI:18277"/>
        <dbReference type="ChEBI" id="CHEBI:58613"/>
        <dbReference type="EC" id="5.3.1.24"/>
    </reaction>
</comment>
<dbReference type="HAMAP" id="MF_00135">
    <property type="entry name" value="PRAI"/>
    <property type="match status" value="1"/>
</dbReference>
<dbReference type="GO" id="GO:0004640">
    <property type="term" value="F:phosphoribosylanthranilate isomerase activity"/>
    <property type="evidence" value="ECO:0007669"/>
    <property type="project" value="UniProtKB-UniRule"/>
</dbReference>
<dbReference type="Pfam" id="PF00697">
    <property type="entry name" value="PRAI"/>
    <property type="match status" value="1"/>
</dbReference>
<evidence type="ECO:0000256" key="8">
    <source>
        <dbReference type="ARBA" id="ARBA00023235"/>
    </source>
</evidence>
<dbReference type="InterPro" id="IPR001240">
    <property type="entry name" value="PRAI_dom"/>
</dbReference>
<evidence type="ECO:0000256" key="4">
    <source>
        <dbReference type="ARBA" id="ARBA00022272"/>
    </source>
</evidence>
<keyword evidence="6 9" id="KW-0822">Tryptophan biosynthesis</keyword>
<evidence type="ECO:0000313" key="12">
    <source>
        <dbReference type="Proteomes" id="UP000273675"/>
    </source>
</evidence>
<evidence type="ECO:0000256" key="5">
    <source>
        <dbReference type="ARBA" id="ARBA00022605"/>
    </source>
</evidence>
<dbReference type="InterPro" id="IPR011060">
    <property type="entry name" value="RibuloseP-bd_barrel"/>
</dbReference>
<evidence type="ECO:0000256" key="2">
    <source>
        <dbReference type="ARBA" id="ARBA00004664"/>
    </source>
</evidence>
<evidence type="ECO:0000313" key="11">
    <source>
        <dbReference type="EMBL" id="RKQ96026.1"/>
    </source>
</evidence>
<gene>
    <name evidence="9" type="primary">trpF</name>
    <name evidence="11" type="ORF">C7435_2276</name>
</gene>
<dbReference type="Proteomes" id="UP000273675">
    <property type="component" value="Unassembled WGS sequence"/>
</dbReference>
<dbReference type="SUPFAM" id="SSF51366">
    <property type="entry name" value="Ribulose-phoshate binding barrel"/>
    <property type="match status" value="1"/>
</dbReference>
<dbReference type="PANTHER" id="PTHR42894">
    <property type="entry name" value="N-(5'-PHOSPHORIBOSYL)ANTHRANILATE ISOMERASE"/>
    <property type="match status" value="1"/>
</dbReference>
<evidence type="ECO:0000256" key="9">
    <source>
        <dbReference type="HAMAP-Rule" id="MF_00135"/>
    </source>
</evidence>
<dbReference type="EC" id="5.3.1.24" evidence="3 9"/>
<sequence length="211" mass="21906">MTDIKFCGLKTGRDVAAAERAGARWTGYVIFPKSPRHVSPALAGELCHLTQSSETVAVTVNPDDDLLAQIRDAMRPDWVQLHGSESPQRVIQARAYAKRGIIKALPVAEASDLAAAKAYDRVADMLLFDAKPPAGADRPGGLGHGYDYALLKSLQISVPWLLSGGLDVTNVCAAVAAAGAGAVDVSSGIESAPGIKDAARIADFAAALAAC</sequence>
<accession>A0A495D2N4</accession>
<reference evidence="11 12" key="1">
    <citation type="submission" date="2018-10" db="EMBL/GenBank/DDBJ databases">
        <title>Genomic Encyclopedia of Type Strains, Phase IV (KMG-IV): sequencing the most valuable type-strain genomes for metagenomic binning, comparative biology and taxonomic classification.</title>
        <authorList>
            <person name="Goeker M."/>
        </authorList>
    </citation>
    <scope>NUCLEOTIDE SEQUENCE [LARGE SCALE GENOMIC DNA]</scope>
    <source>
        <strain evidence="11 12">DSM 4734</strain>
    </source>
</reference>
<evidence type="ECO:0000256" key="3">
    <source>
        <dbReference type="ARBA" id="ARBA00012572"/>
    </source>
</evidence>
<comment type="similarity">
    <text evidence="9">Belongs to the TrpF family.</text>
</comment>
<evidence type="ECO:0000259" key="10">
    <source>
        <dbReference type="Pfam" id="PF00697"/>
    </source>
</evidence>
<dbReference type="Gene3D" id="3.20.20.70">
    <property type="entry name" value="Aldolase class I"/>
    <property type="match status" value="1"/>
</dbReference>
<dbReference type="InterPro" id="IPR013785">
    <property type="entry name" value="Aldolase_TIM"/>
</dbReference>
<keyword evidence="8 9" id="KW-0413">Isomerase</keyword>
<keyword evidence="5 9" id="KW-0028">Amino-acid biosynthesis</keyword>
<dbReference type="GO" id="GO:0000162">
    <property type="term" value="P:L-tryptophan biosynthetic process"/>
    <property type="evidence" value="ECO:0007669"/>
    <property type="project" value="UniProtKB-UniRule"/>
</dbReference>
<comment type="pathway">
    <text evidence="2 9">Amino-acid biosynthesis; L-tryptophan biosynthesis; L-tryptophan from chorismate: step 3/5.</text>
</comment>
<keyword evidence="7 9" id="KW-0057">Aromatic amino acid biosynthesis</keyword>